<dbReference type="RefSeq" id="XP_016761475.1">
    <property type="nucleotide sequence ID" value="XM_016908888.1"/>
</dbReference>
<feature type="non-terminal residue" evidence="2">
    <location>
        <position position="1"/>
    </location>
</feature>
<reference evidence="2 3" key="1">
    <citation type="journal article" date="2012" name="PLoS Pathog.">
        <title>Diverse lifestyles and strategies of plant pathogenesis encoded in the genomes of eighteen Dothideomycetes fungi.</title>
        <authorList>
            <person name="Ohm R.A."/>
            <person name="Feau N."/>
            <person name="Henrissat B."/>
            <person name="Schoch C.L."/>
            <person name="Horwitz B.A."/>
            <person name="Barry K.W."/>
            <person name="Condon B.J."/>
            <person name="Copeland A.C."/>
            <person name="Dhillon B."/>
            <person name="Glaser F."/>
            <person name="Hesse C.N."/>
            <person name="Kosti I."/>
            <person name="LaButti K."/>
            <person name="Lindquist E.A."/>
            <person name="Lucas S."/>
            <person name="Salamov A.A."/>
            <person name="Bradshaw R.E."/>
            <person name="Ciuffetti L."/>
            <person name="Hamelin R.C."/>
            <person name="Kema G.H.J."/>
            <person name="Lawrence C."/>
            <person name="Scott J.A."/>
            <person name="Spatafora J.W."/>
            <person name="Turgeon B.G."/>
            <person name="de Wit P.J.G.M."/>
            <person name="Zhong S."/>
            <person name="Goodwin S.B."/>
            <person name="Grigoriev I.V."/>
        </authorList>
    </citation>
    <scope>NUCLEOTIDE SEQUENCE [LARGE SCALE GENOMIC DNA]</scope>
    <source>
        <strain evidence="2 3">SO2202</strain>
    </source>
</reference>
<gene>
    <name evidence="2" type="ORF">SEPMUDRAFT_43235</name>
</gene>
<dbReference type="GeneID" id="27906025"/>
<dbReference type="EMBL" id="KB456263">
    <property type="protein sequence ID" value="EMF13354.1"/>
    <property type="molecule type" value="Genomic_DNA"/>
</dbReference>
<keyword evidence="3" id="KW-1185">Reference proteome</keyword>
<name>M3D657_SPHMS</name>
<dbReference type="OMA" id="RVVMFND"/>
<dbReference type="AlphaFoldDB" id="M3D657"/>
<organism evidence="2 3">
    <name type="scientific">Sphaerulina musiva (strain SO2202)</name>
    <name type="common">Poplar stem canker fungus</name>
    <name type="synonym">Septoria musiva</name>
    <dbReference type="NCBI Taxonomy" id="692275"/>
    <lineage>
        <taxon>Eukaryota</taxon>
        <taxon>Fungi</taxon>
        <taxon>Dikarya</taxon>
        <taxon>Ascomycota</taxon>
        <taxon>Pezizomycotina</taxon>
        <taxon>Dothideomycetes</taxon>
        <taxon>Dothideomycetidae</taxon>
        <taxon>Mycosphaerellales</taxon>
        <taxon>Mycosphaerellaceae</taxon>
        <taxon>Sphaerulina</taxon>
    </lineage>
</organism>
<evidence type="ECO:0000313" key="2">
    <source>
        <dbReference type="EMBL" id="EMF13354.1"/>
    </source>
</evidence>
<sequence length="72" mass="8229">TDNDLLRLMGTQRTPARGPEQDKRWKQGLNDLIKELRTSGTIGKDAGLIAQRIAEYRRAFVNDPTRVVMFND</sequence>
<feature type="region of interest" description="Disordered" evidence="1">
    <location>
        <begin position="1"/>
        <end position="22"/>
    </location>
</feature>
<accession>M3D657</accession>
<dbReference type="OrthoDB" id="1922977at2759"/>
<protein>
    <submittedName>
        <fullName evidence="2">Uncharacterized protein</fullName>
    </submittedName>
</protein>
<evidence type="ECO:0000313" key="3">
    <source>
        <dbReference type="Proteomes" id="UP000016931"/>
    </source>
</evidence>
<proteinExistence type="predicted"/>
<dbReference type="HOGENOM" id="CLU_2764712_0_0_1"/>
<dbReference type="Proteomes" id="UP000016931">
    <property type="component" value="Unassembled WGS sequence"/>
</dbReference>
<dbReference type="STRING" id="692275.M3D657"/>
<dbReference type="eggNOG" id="ENOG502RV5E">
    <property type="taxonomic scope" value="Eukaryota"/>
</dbReference>
<evidence type="ECO:0000256" key="1">
    <source>
        <dbReference type="SAM" id="MobiDB-lite"/>
    </source>
</evidence>